<dbReference type="GO" id="GO:0006893">
    <property type="term" value="P:Golgi to plasma membrane transport"/>
    <property type="evidence" value="ECO:0007669"/>
    <property type="project" value="TreeGrafter"/>
</dbReference>
<feature type="region of interest" description="Disordered" evidence="1">
    <location>
        <begin position="484"/>
        <end position="517"/>
    </location>
</feature>
<protein>
    <recommendedName>
        <fullName evidence="3">F-box domain-containing protein</fullName>
    </recommendedName>
</protein>
<keyword evidence="5" id="KW-1185">Reference proteome</keyword>
<dbReference type="SUPFAM" id="SSF55797">
    <property type="entry name" value="PR-1-like"/>
    <property type="match status" value="1"/>
</dbReference>
<keyword evidence="2" id="KW-1133">Transmembrane helix</keyword>
<gene>
    <name evidence="4" type="ORF">ASPZODRAFT_2118133</name>
</gene>
<dbReference type="Pfam" id="PF00188">
    <property type="entry name" value="CAP"/>
    <property type="match status" value="1"/>
</dbReference>
<evidence type="ECO:0000259" key="3">
    <source>
        <dbReference type="PROSITE" id="PS50181"/>
    </source>
</evidence>
<dbReference type="FunFam" id="3.40.33.10:FF:000031">
    <property type="entry name" value="Extracellular SCP domain-containing protein Pry1"/>
    <property type="match status" value="1"/>
</dbReference>
<organism evidence="4 5">
    <name type="scientific">Penicilliopsis zonata CBS 506.65</name>
    <dbReference type="NCBI Taxonomy" id="1073090"/>
    <lineage>
        <taxon>Eukaryota</taxon>
        <taxon>Fungi</taxon>
        <taxon>Dikarya</taxon>
        <taxon>Ascomycota</taxon>
        <taxon>Pezizomycotina</taxon>
        <taxon>Eurotiomycetes</taxon>
        <taxon>Eurotiomycetidae</taxon>
        <taxon>Eurotiales</taxon>
        <taxon>Aspergillaceae</taxon>
        <taxon>Penicilliopsis</taxon>
    </lineage>
</organism>
<feature type="compositionally biased region" description="Polar residues" evidence="1">
    <location>
        <begin position="494"/>
        <end position="517"/>
    </location>
</feature>
<dbReference type="GeneID" id="34614242"/>
<dbReference type="VEuPathDB" id="FungiDB:ASPZODRAFT_2118133"/>
<dbReference type="SUPFAM" id="SSF81383">
    <property type="entry name" value="F-box domain"/>
    <property type="match status" value="1"/>
</dbReference>
<dbReference type="PRINTS" id="PR00837">
    <property type="entry name" value="V5TPXLIKE"/>
</dbReference>
<keyword evidence="2" id="KW-0812">Transmembrane</keyword>
<feature type="domain" description="F-box" evidence="3">
    <location>
        <begin position="30"/>
        <end position="76"/>
    </location>
</feature>
<dbReference type="InterPro" id="IPR048627">
    <property type="entry name" value="Sec10_HB"/>
</dbReference>
<reference evidence="5" key="1">
    <citation type="journal article" date="2017" name="Genome Biol.">
        <title>Comparative genomics reveals high biological diversity and specific adaptations in the industrially and medically important fungal genus Aspergillus.</title>
        <authorList>
            <person name="de Vries R.P."/>
            <person name="Riley R."/>
            <person name="Wiebenga A."/>
            <person name="Aguilar-Osorio G."/>
            <person name="Amillis S."/>
            <person name="Uchima C.A."/>
            <person name="Anderluh G."/>
            <person name="Asadollahi M."/>
            <person name="Askin M."/>
            <person name="Barry K."/>
            <person name="Battaglia E."/>
            <person name="Bayram O."/>
            <person name="Benocci T."/>
            <person name="Braus-Stromeyer S.A."/>
            <person name="Caldana C."/>
            <person name="Canovas D."/>
            <person name="Cerqueira G.C."/>
            <person name="Chen F."/>
            <person name="Chen W."/>
            <person name="Choi C."/>
            <person name="Clum A."/>
            <person name="Dos Santos R.A."/>
            <person name="Damasio A.R."/>
            <person name="Diallinas G."/>
            <person name="Emri T."/>
            <person name="Fekete E."/>
            <person name="Flipphi M."/>
            <person name="Freyberg S."/>
            <person name="Gallo A."/>
            <person name="Gournas C."/>
            <person name="Habgood R."/>
            <person name="Hainaut M."/>
            <person name="Harispe M.L."/>
            <person name="Henrissat B."/>
            <person name="Hilden K.S."/>
            <person name="Hope R."/>
            <person name="Hossain A."/>
            <person name="Karabika E."/>
            <person name="Karaffa L."/>
            <person name="Karanyi Z."/>
            <person name="Krasevec N."/>
            <person name="Kuo A."/>
            <person name="Kusch H."/>
            <person name="LaButti K."/>
            <person name="Lagendijk E.L."/>
            <person name="Lapidus A."/>
            <person name="Levasseur A."/>
            <person name="Lindquist E."/>
            <person name="Lipzen A."/>
            <person name="Logrieco A.F."/>
            <person name="MacCabe A."/>
            <person name="Maekelae M.R."/>
            <person name="Malavazi I."/>
            <person name="Melin P."/>
            <person name="Meyer V."/>
            <person name="Mielnichuk N."/>
            <person name="Miskei M."/>
            <person name="Molnar A.P."/>
            <person name="Mule G."/>
            <person name="Ngan C.Y."/>
            <person name="Orejas M."/>
            <person name="Orosz E."/>
            <person name="Ouedraogo J.P."/>
            <person name="Overkamp K.M."/>
            <person name="Park H.-S."/>
            <person name="Perrone G."/>
            <person name="Piumi F."/>
            <person name="Punt P.J."/>
            <person name="Ram A.F."/>
            <person name="Ramon A."/>
            <person name="Rauscher S."/>
            <person name="Record E."/>
            <person name="Riano-Pachon D.M."/>
            <person name="Robert V."/>
            <person name="Roehrig J."/>
            <person name="Ruller R."/>
            <person name="Salamov A."/>
            <person name="Salih N.S."/>
            <person name="Samson R.A."/>
            <person name="Sandor E."/>
            <person name="Sanguinetti M."/>
            <person name="Schuetze T."/>
            <person name="Sepcic K."/>
            <person name="Shelest E."/>
            <person name="Sherlock G."/>
            <person name="Sophianopoulou V."/>
            <person name="Squina F.M."/>
            <person name="Sun H."/>
            <person name="Susca A."/>
            <person name="Todd R.B."/>
            <person name="Tsang A."/>
            <person name="Unkles S.E."/>
            <person name="van de Wiele N."/>
            <person name="van Rossen-Uffink D."/>
            <person name="Oliveira J.V."/>
            <person name="Vesth T.C."/>
            <person name="Visser J."/>
            <person name="Yu J.-H."/>
            <person name="Zhou M."/>
            <person name="Andersen M.R."/>
            <person name="Archer D.B."/>
            <person name="Baker S.E."/>
            <person name="Benoit I."/>
            <person name="Brakhage A.A."/>
            <person name="Braus G.H."/>
            <person name="Fischer R."/>
            <person name="Frisvad J.C."/>
            <person name="Goldman G.H."/>
            <person name="Houbraken J."/>
            <person name="Oakley B."/>
            <person name="Pocsi I."/>
            <person name="Scazzocchio C."/>
            <person name="Seiboth B."/>
            <person name="vanKuyk P.A."/>
            <person name="Wortman J."/>
            <person name="Dyer P.S."/>
            <person name="Grigoriev I.V."/>
        </authorList>
    </citation>
    <scope>NUCLEOTIDE SEQUENCE [LARGE SCALE GENOMIC DNA]</scope>
    <source>
        <strain evidence="5">CBS 506.65</strain>
    </source>
</reference>
<dbReference type="GO" id="GO:0006887">
    <property type="term" value="P:exocytosis"/>
    <property type="evidence" value="ECO:0007669"/>
    <property type="project" value="TreeGrafter"/>
</dbReference>
<evidence type="ECO:0000256" key="1">
    <source>
        <dbReference type="SAM" id="MobiDB-lite"/>
    </source>
</evidence>
<dbReference type="InterPro" id="IPR014044">
    <property type="entry name" value="CAP_dom"/>
</dbReference>
<dbReference type="PANTHER" id="PTHR12100:SF1">
    <property type="entry name" value="RECYCLIN-1"/>
    <property type="match status" value="1"/>
</dbReference>
<feature type="transmembrane region" description="Helical" evidence="2">
    <location>
        <begin position="1143"/>
        <end position="1164"/>
    </location>
</feature>
<dbReference type="InterPro" id="IPR009976">
    <property type="entry name" value="Sec10-like"/>
</dbReference>
<evidence type="ECO:0000313" key="5">
    <source>
        <dbReference type="Proteomes" id="UP000184188"/>
    </source>
</evidence>
<name>A0A1L9S7V5_9EURO</name>
<dbReference type="InterPro" id="IPR035940">
    <property type="entry name" value="CAP_sf"/>
</dbReference>
<dbReference type="GO" id="GO:0005576">
    <property type="term" value="C:extracellular region"/>
    <property type="evidence" value="ECO:0007669"/>
    <property type="project" value="InterPro"/>
</dbReference>
<dbReference type="AlphaFoldDB" id="A0A1L9S7V5"/>
<dbReference type="InterPro" id="IPR001810">
    <property type="entry name" value="F-box_dom"/>
</dbReference>
<dbReference type="InterPro" id="IPR018244">
    <property type="entry name" value="Allrgn_V5/Tpx1_CS"/>
</dbReference>
<dbReference type="STRING" id="1073090.A0A1L9S7V5"/>
<dbReference type="Pfam" id="PF07393">
    <property type="entry name" value="Sec10_HB"/>
    <property type="match status" value="1"/>
</dbReference>
<sequence length="1165" mass="129009">MSARTGTGSRGRPPPRRDVLASIKMASMEEISRAALPAEIMTLILDYLSPVDLIRVARSSRLLREMAYDDTRWVQKLKIMGCWDELEARKNFESAHGTIASVRSVDQPPVSATRNAPDSLSELKSLSDGFDSINLSTAAPDSSPDNRGSDPALVALKQAKSIRGQARSEYGKIHSALSSFYEAIVNSEASPDNLVTQKYSDPHQQAQILSQLQAFAKCDQTEGWRARVDQLEKVISMFETAALKEFRQGYDTDDINGSMRTYAHILWTLNGAASAVQLFVQHNHLVTRKSDFGQVADCIDETTGAIKLEHTQAFFTRLSVAYNEEISIINQAFPPQANVANSFLDKVGQDVLYPFLTGIFDVLHRTDLESYLKAVSGTFVQCLHLSETLLPIQSSGDDSKKILDSFIANVFEPHIDTYLAEEVDYFKKGSEAAVNEWDRQLSEQAASAESFLMSNINRQADKRDFLTSFKKVIMMPVAILPSFGRSGDGKSDQDSPSETQNPLKSSNRFSTISSSPVPLNMEELPTTELAAKAALMKSKMEGIRSLFSIEVALGLVHSAKSSLERAAQFRKIGGNTATVVREQCQGIFIALLRILGHRHVIIGFDKAVDHLSNYRPREQGDREQSEVEPLVTFLELVNVGDLILQMMDVFYEQELVGSKLTDRNDFLDPAVKEKKKFEQALDERVAAGLSKGIDVLMEEVDYILATRQLATDFNPAMSDDPHRVTMDVGVSETATAVVDVVSSHTQMLVGSTDKSTLDVFNQEVGLRLFTALCKHLKRQRISVEGSLKLISDMNHYFKFIQTLKNSDLLLYFKAFRELAQIYLIDPSDAKELAAIIADADRFHGIWRAEEVYEFAERRADWYQVKRDVERAMYGIGCSVIIRSRSNPTSFEAIISLAQRKIYMHRPDLQPGALQSTTLQDVTLNEESICTIYISTTISIMILNEYTLLVLLSTIATASAQTTTTTTVEPTTTAPPSYTSTADFESTILQVSNEYRRQHNASALIWNGLLAAYALDWAQKCQWEHSYGPYGENLATGYPNVTAAVCAWGDEGEEYIYHPPTGFTEATGHFTQLVWRATMEVGCAAVNCGYNTTASSDGADGWYVVCEYVPMGNVEGRDNAFFKKNVLPYARGLKSGAGRYACRGSLVVALVVALALALALVLGGLS</sequence>
<evidence type="ECO:0000313" key="4">
    <source>
        <dbReference type="EMBL" id="OJJ43224.1"/>
    </source>
</evidence>
<dbReference type="Gene3D" id="3.40.33.10">
    <property type="entry name" value="CAP"/>
    <property type="match status" value="1"/>
</dbReference>
<dbReference type="InterPro" id="IPR036047">
    <property type="entry name" value="F-box-like_dom_sf"/>
</dbReference>
<dbReference type="InterPro" id="IPR001283">
    <property type="entry name" value="CRISP-related"/>
</dbReference>
<accession>A0A1L9S7V5</accession>
<dbReference type="OrthoDB" id="5554140at2759"/>
<proteinExistence type="predicted"/>
<dbReference type="PANTHER" id="PTHR12100">
    <property type="entry name" value="SEC10"/>
    <property type="match status" value="1"/>
</dbReference>
<dbReference type="Gene3D" id="1.20.1280.50">
    <property type="match status" value="1"/>
</dbReference>
<dbReference type="GO" id="GO:0000145">
    <property type="term" value="C:exocyst"/>
    <property type="evidence" value="ECO:0007669"/>
    <property type="project" value="TreeGrafter"/>
</dbReference>
<dbReference type="PROSITE" id="PS50181">
    <property type="entry name" value="FBOX"/>
    <property type="match status" value="1"/>
</dbReference>
<evidence type="ECO:0000256" key="2">
    <source>
        <dbReference type="SAM" id="Phobius"/>
    </source>
</evidence>
<dbReference type="PROSITE" id="PS01009">
    <property type="entry name" value="CRISP_1"/>
    <property type="match status" value="1"/>
</dbReference>
<keyword evidence="2" id="KW-0472">Membrane</keyword>
<dbReference type="Proteomes" id="UP000184188">
    <property type="component" value="Unassembled WGS sequence"/>
</dbReference>
<dbReference type="Pfam" id="PF12937">
    <property type="entry name" value="F-box-like"/>
    <property type="match status" value="1"/>
</dbReference>
<dbReference type="SMART" id="SM00198">
    <property type="entry name" value="SCP"/>
    <property type="match status" value="1"/>
</dbReference>
<dbReference type="EMBL" id="KV878353">
    <property type="protein sequence ID" value="OJJ43224.1"/>
    <property type="molecule type" value="Genomic_DNA"/>
</dbReference>
<dbReference type="RefSeq" id="XP_022577734.1">
    <property type="nucleotide sequence ID" value="XM_022727778.1"/>
</dbReference>